<sequence length="1219" mass="139720">MAIPILQPRLVYGLRTDIAGNAHFLSDDEVLYPVGGLLAVNNFAQKRQRFGKLPEKGRNVTQICVSPSRKLIAISERGEKPSIYLYDAATLKKKKQLHLPAEKDSATQFATMEFSYDSSKLFAASAEPEWTMYVYRTDKGKVENTAKGNNLNGTGTVNQIACNPNDFNVVALVGSVVFKILACSDNVWRQFGYSKADSLNLTAVTWLAQERLMAATADGKFMIFESGELKMIAWAGDLPVLSLKAAEKEELHESSQTNLSEPSAGSIQMGEDYRIHCLISFPRGFAFAYLNGTVHFYEKEAPHRYKKRNIYKVPDRNIIRKESDAEFVMNEITSLGINTSQERLVLTCKQNQLYTVKLWGVDLFTNPEVTFTEYGQALHHGTIGGLDVCAWKPIFITSGEWDRTLRVWNYETDSIELIKQFQEDIRGVALHPTGLYAVVGFSDKLRFLTIMIDDFVTTREFPIRNCRSCTFSNMGHYFAATNGNLIQVYSTTTFENVFNLKGHNGKLLSMSWVHNDYKMTSCGNEGAVYDWDIITQKRVAETIVKSCAFSGVAVTSDGKFSYSIGSDGHIRQITNANIYREVLVTKDGLDSIVLSNSNQMLFVSGNEGTIYSVQLPILDTAEYVEFGGHCATVQRMRISYDDRFLISASSDGVIAVWKLMHTEGKTLKVDKDFIPSTDILITRVDLEEKIELIRTLQLRMHELMTEHSYQMRNVEALNNTKMREVHEKYCMALEDLKDKNEQLESEHAQEISNMTVETSNLKLAHEQFIQKLDVSYNDKLIVEYHKYMSLEEKMGAMRTKYEKELDVLRDAKKTSEESIKNDFLQKLHEKEVHVEELIEETNAKTREHELIKQQIEDDADREIYELKTSHEKLLKEEQDNNVKLKGETGILRKKLLAGQKEIDELKYSVYSLQCEQAKFKTAIVGLEKDIADLKKEISERDTTIQDKEKRIYELKRKNQELEKFKFILDFKIKELKSQIEPRDKQIREQTEQINDMVNELENLQKIIVNLDIQLGELREKLSAADHELKREIVKNRASKAALKTIRTDLHHVSGIIQEPAKLAKALKEMYHKYNADKDFDVIRVEEGEARNEFHRQRDFLERTVKTLQQQVITFSKAGGGDKIRLVEENATLIAETNKLRRNLKTESTEKKKMQSLLGLTAKYMPARQAQKRLNEAVMTSKDIQESFKQKLDDDQNTIGALKNENARLLDKIMEEREQK</sequence>
<keyword evidence="1" id="KW-0853">WD repeat</keyword>
<name>A0A5N4A7A7_PHOPY</name>
<dbReference type="PANTHER" id="PTHR32215:SF0">
    <property type="entry name" value="CILIA- AND FLAGELLA-ASSOCIATED PROTEIN 57"/>
    <property type="match status" value="1"/>
</dbReference>
<dbReference type="SUPFAM" id="SSF50960">
    <property type="entry name" value="TolB, C-terminal domain"/>
    <property type="match status" value="1"/>
</dbReference>
<dbReference type="Gene3D" id="1.10.287.1490">
    <property type="match status" value="1"/>
</dbReference>
<organism evidence="3 4">
    <name type="scientific">Photinus pyralis</name>
    <name type="common">Common eastern firefly</name>
    <name type="synonym">Lampyris pyralis</name>
    <dbReference type="NCBI Taxonomy" id="7054"/>
    <lineage>
        <taxon>Eukaryota</taxon>
        <taxon>Metazoa</taxon>
        <taxon>Ecdysozoa</taxon>
        <taxon>Arthropoda</taxon>
        <taxon>Hexapoda</taxon>
        <taxon>Insecta</taxon>
        <taxon>Pterygota</taxon>
        <taxon>Neoptera</taxon>
        <taxon>Endopterygota</taxon>
        <taxon>Coleoptera</taxon>
        <taxon>Polyphaga</taxon>
        <taxon>Elateriformia</taxon>
        <taxon>Elateroidea</taxon>
        <taxon>Lampyridae</taxon>
        <taxon>Lampyrinae</taxon>
        <taxon>Photinus</taxon>
    </lineage>
</organism>
<dbReference type="Gene3D" id="2.130.10.10">
    <property type="entry name" value="YVTN repeat-like/Quinoprotein amine dehydrogenase"/>
    <property type="match status" value="2"/>
</dbReference>
<dbReference type="Proteomes" id="UP000327044">
    <property type="component" value="Unassembled WGS sequence"/>
</dbReference>
<dbReference type="Pfam" id="PF00400">
    <property type="entry name" value="WD40"/>
    <property type="match status" value="1"/>
</dbReference>
<keyword evidence="2" id="KW-0175">Coiled coil</keyword>
<feature type="coiled-coil region" evidence="2">
    <location>
        <begin position="798"/>
        <end position="887"/>
    </location>
</feature>
<dbReference type="SMART" id="SM00320">
    <property type="entry name" value="WD40"/>
    <property type="match status" value="7"/>
</dbReference>
<dbReference type="EMBL" id="VVIM01000009">
    <property type="protein sequence ID" value="KAB0793169.1"/>
    <property type="molecule type" value="Genomic_DNA"/>
</dbReference>
<dbReference type="InParanoid" id="A0A5N4A7A7"/>
<dbReference type="SUPFAM" id="SSF50978">
    <property type="entry name" value="WD40 repeat-like"/>
    <property type="match status" value="1"/>
</dbReference>
<dbReference type="PROSITE" id="PS50082">
    <property type="entry name" value="WD_REPEATS_2"/>
    <property type="match status" value="2"/>
</dbReference>
<dbReference type="InterPro" id="IPR015943">
    <property type="entry name" value="WD40/YVTN_repeat-like_dom_sf"/>
</dbReference>
<dbReference type="PANTHER" id="PTHR32215">
    <property type="entry name" value="CILIA- AND FLAGELLA-ASSOCIATED PROTEIN 57"/>
    <property type="match status" value="1"/>
</dbReference>
<dbReference type="FunCoup" id="A0A5N4A7A7">
    <property type="interactions" value="17"/>
</dbReference>
<feature type="repeat" description="WD" evidence="1">
    <location>
        <begin position="500"/>
        <end position="541"/>
    </location>
</feature>
<proteinExistence type="predicted"/>
<dbReference type="InterPro" id="IPR036322">
    <property type="entry name" value="WD40_repeat_dom_sf"/>
</dbReference>
<feature type="coiled-coil region" evidence="2">
    <location>
        <begin position="1191"/>
        <end position="1218"/>
    </location>
</feature>
<comment type="caution">
    <text evidence="3">The sequence shown here is derived from an EMBL/GenBank/DDBJ whole genome shotgun (WGS) entry which is preliminary data.</text>
</comment>
<evidence type="ECO:0000313" key="3">
    <source>
        <dbReference type="EMBL" id="KAB0793169.1"/>
    </source>
</evidence>
<feature type="coiled-coil region" evidence="2">
    <location>
        <begin position="916"/>
        <end position="1027"/>
    </location>
</feature>
<gene>
    <name evidence="3" type="ORF">PPYR_12789</name>
</gene>
<protein>
    <submittedName>
        <fullName evidence="3">Uncharacterized protein</fullName>
    </submittedName>
</protein>
<feature type="coiled-coil region" evidence="2">
    <location>
        <begin position="686"/>
        <end position="753"/>
    </location>
</feature>
<accession>A0A5N4A7A7</accession>
<dbReference type="InterPro" id="IPR001680">
    <property type="entry name" value="WD40_rpt"/>
</dbReference>
<feature type="repeat" description="WD" evidence="1">
    <location>
        <begin position="626"/>
        <end position="659"/>
    </location>
</feature>
<dbReference type="PROSITE" id="PS50294">
    <property type="entry name" value="WD_REPEATS_REGION"/>
    <property type="match status" value="1"/>
</dbReference>
<evidence type="ECO:0000313" key="4">
    <source>
        <dbReference type="Proteomes" id="UP000327044"/>
    </source>
</evidence>
<dbReference type="AlphaFoldDB" id="A0A5N4A7A7"/>
<dbReference type="InterPro" id="IPR052993">
    <property type="entry name" value="CFA-57"/>
</dbReference>
<evidence type="ECO:0000256" key="2">
    <source>
        <dbReference type="SAM" id="Coils"/>
    </source>
</evidence>
<keyword evidence="4" id="KW-1185">Reference proteome</keyword>
<evidence type="ECO:0000256" key="1">
    <source>
        <dbReference type="PROSITE-ProRule" id="PRU00221"/>
    </source>
</evidence>
<reference evidence="3 4" key="1">
    <citation type="journal article" date="2018" name="Elife">
        <title>Firefly genomes illuminate parallel origins of bioluminescence in beetles.</title>
        <authorList>
            <person name="Fallon T.R."/>
            <person name="Lower S.E."/>
            <person name="Chang C.H."/>
            <person name="Bessho-Uehara M."/>
            <person name="Martin G.J."/>
            <person name="Bewick A.J."/>
            <person name="Behringer M."/>
            <person name="Debat H.J."/>
            <person name="Wong I."/>
            <person name="Day J.C."/>
            <person name="Suvorov A."/>
            <person name="Silva C.J."/>
            <person name="Stanger-Hall K.F."/>
            <person name="Hall D.W."/>
            <person name="Schmitz R.J."/>
            <person name="Nelson D.R."/>
            <person name="Lewis S.M."/>
            <person name="Shigenobu S."/>
            <person name="Bybee S.M."/>
            <person name="Larracuente A.M."/>
            <person name="Oba Y."/>
            <person name="Weng J.K."/>
        </authorList>
    </citation>
    <scope>NUCLEOTIDE SEQUENCE [LARGE SCALE GENOMIC DNA]</scope>
    <source>
        <strain evidence="3">1611_PpyrPB1</strain>
        <tissue evidence="3">Whole body</tissue>
    </source>
</reference>